<dbReference type="Gene3D" id="3.40.190.10">
    <property type="entry name" value="Periplasmic binding protein-like II"/>
    <property type="match status" value="2"/>
</dbReference>
<protein>
    <recommendedName>
        <fullName evidence="3">Solute-binding protein family 3/N-terminal domain-containing protein</fullName>
    </recommendedName>
</protein>
<accession>A0A0U2RNN3</accession>
<proteinExistence type="predicted"/>
<sequence>MTKVYRLIVIVLLILPCAGISKQLIQIPGPRSAYDISHDYHVKLLKLALEAGAKDKPIPEIRASMEMVEGRALRELVKGQWLDLYWLGTDKEKERQLRAIRIPTTRGLIGFRKFQLHRDTVPRMDKVTTLEALQQLVACQGTDWPDTDILRQAGLKVTTTPNYEKLFDMLQARRCDYFPRGYHDHSKELILRAQHYPDLVSYDGILLHYPFAVYFFTSKTNEELARWIERGLEKLIDNGDFIQFMQSHPLTRHIFPLTDQQNVRYFQIDNPLLPSETNYQNPRYWFKPTDFGIQLSAGDN</sequence>
<dbReference type="KEGG" id="lal:AT746_12195"/>
<reference evidence="1 2" key="1">
    <citation type="submission" date="2015-12" db="EMBL/GenBank/DDBJ databases">
        <title>Complete genome of Lacimicrobium alkaliphilum KCTC 32984.</title>
        <authorList>
            <person name="Kim S.-G."/>
            <person name="Lee Y.-J."/>
        </authorList>
    </citation>
    <scope>NUCLEOTIDE SEQUENCE [LARGE SCALE GENOMIC DNA]</scope>
    <source>
        <strain evidence="1 2">YelD216</strain>
    </source>
</reference>
<organism evidence="1 2">
    <name type="scientific">Lacimicrobium alkaliphilum</name>
    <dbReference type="NCBI Taxonomy" id="1526571"/>
    <lineage>
        <taxon>Bacteria</taxon>
        <taxon>Pseudomonadati</taxon>
        <taxon>Pseudomonadota</taxon>
        <taxon>Gammaproteobacteria</taxon>
        <taxon>Alteromonadales</taxon>
        <taxon>Alteromonadaceae</taxon>
        <taxon>Lacimicrobium</taxon>
    </lineage>
</organism>
<gene>
    <name evidence="1" type="ORF">AT746_12195</name>
</gene>
<evidence type="ECO:0000313" key="2">
    <source>
        <dbReference type="Proteomes" id="UP000068447"/>
    </source>
</evidence>
<dbReference type="STRING" id="1526571.AT746_12195"/>
<evidence type="ECO:0008006" key="3">
    <source>
        <dbReference type="Google" id="ProtNLM"/>
    </source>
</evidence>
<evidence type="ECO:0000313" key="1">
    <source>
        <dbReference type="EMBL" id="ALS98954.1"/>
    </source>
</evidence>
<dbReference type="AlphaFoldDB" id="A0A0U2RNN3"/>
<dbReference type="EMBL" id="CP013650">
    <property type="protein sequence ID" value="ALS98954.1"/>
    <property type="molecule type" value="Genomic_DNA"/>
</dbReference>
<dbReference type="OrthoDB" id="547680at2"/>
<dbReference type="RefSeq" id="WP_062480693.1">
    <property type="nucleotide sequence ID" value="NZ_CP013650.1"/>
</dbReference>
<name>A0A0U2RNN3_9ALTE</name>
<dbReference type="Proteomes" id="UP000068447">
    <property type="component" value="Chromosome"/>
</dbReference>
<dbReference type="SUPFAM" id="SSF53850">
    <property type="entry name" value="Periplasmic binding protein-like II"/>
    <property type="match status" value="1"/>
</dbReference>
<keyword evidence="2" id="KW-1185">Reference proteome</keyword>